<dbReference type="InterPro" id="IPR017871">
    <property type="entry name" value="ABC_transporter-like_CS"/>
</dbReference>
<feature type="domain" description="ABC transporter" evidence="9">
    <location>
        <begin position="316"/>
        <end position="536"/>
    </location>
</feature>
<reference evidence="10 11" key="1">
    <citation type="journal article" date="2015" name="Genome Announc.">
        <title>Complete Genome Sequence of a Novel Bacterium within the Family Rhodocyclaceae That Degrades Polycyclic Aromatic Hydrocarbons.</title>
        <authorList>
            <person name="Singleton D.R."/>
            <person name="Dickey A.N."/>
            <person name="Scholl E.H."/>
            <person name="Wright F.A."/>
            <person name="Aitken M.D."/>
        </authorList>
    </citation>
    <scope>NUCLEOTIDE SEQUENCE [LARGE SCALE GENOMIC DNA]</scope>
    <source>
        <strain evidence="11">PG1-Ca6</strain>
    </source>
</reference>
<dbReference type="GO" id="GO:0003677">
    <property type="term" value="F:DNA binding"/>
    <property type="evidence" value="ECO:0007669"/>
    <property type="project" value="InterPro"/>
</dbReference>
<feature type="domain" description="ABC transporter" evidence="9">
    <location>
        <begin position="2"/>
        <end position="250"/>
    </location>
</feature>
<dbReference type="InterPro" id="IPR032781">
    <property type="entry name" value="ABC_tran_Xtn"/>
</dbReference>
<gene>
    <name evidence="10" type="ORF">PG1C_11345</name>
</gene>
<keyword evidence="11" id="KW-1185">Reference proteome</keyword>
<dbReference type="RefSeq" id="WP_202634914.1">
    <property type="nucleotide sequence ID" value="NZ_CP010554.1"/>
</dbReference>
<comment type="similarity">
    <text evidence="5">Belongs to the ABC transporter superfamily. ABCF family. YheS subfamily.</text>
</comment>
<dbReference type="PROSITE" id="PS50893">
    <property type="entry name" value="ABC_TRANSPORTER_2"/>
    <property type="match status" value="2"/>
</dbReference>
<feature type="compositionally biased region" description="Low complexity" evidence="8">
    <location>
        <begin position="548"/>
        <end position="559"/>
    </location>
</feature>
<dbReference type="CDD" id="cd03221">
    <property type="entry name" value="ABCF_EF-3"/>
    <property type="match status" value="2"/>
</dbReference>
<sequence length="656" mass="72707">MILLRNLGFSRNGDPLVEGASLQIHPGWKVGLTGANGCGKSSFLALLRGELHADRGDLERPASWVLAHVAQDTPALPDAALEFVLDGDIELRQIERDLLAAEQHPDDDHAGEQIGLLHSRLGEIDGYAARSRAASLMHGLGFTDADFLRPVAEFSGGWRVRLNLARALMCRSDLLLLDEPTNHLDLDAILWLETWLKNYAGTLILISHDRDFLDEVTSHIVHVENCRMQMFTGNYSACERARAERLANDMAMAEKQRRQAAHLQNYIDRFRAKASKARQAQSRIKMLEKMGDIVAAHIDTPFSFSFPEPSAFSDPLMVIDRVKIGYKNTAPILENLNFSLRPDSRIGLLGRNGAGKSTLMKLLAGDIQTLAGTREEGRNLKLGYFAQHQLEQLRPTESPLWHMIHQESALGKQTREQDLRSYLGSFDFRGDMVDAPCGRFSGGEKSRLALALMIRTAPNLLLLDEPTNHLDLEMREALTIALQETDAGMVLVSHDRHLLRATCDELWLVADGKVSLFDGDLDDYAEWLAEERSKEKRSGGKTAEKTAAKSASPAAQPSAFDSPEKFPKGRNALALATRQPLVKAADKLEKKLASWQAELAALAIRLADPALYTAADKTLLQTLAQRQTQLTTEIASTEERWLALQEQIEQVGEPAA</sequence>
<dbReference type="GO" id="GO:0016887">
    <property type="term" value="F:ATP hydrolysis activity"/>
    <property type="evidence" value="ECO:0007669"/>
    <property type="project" value="InterPro"/>
</dbReference>
<evidence type="ECO:0000256" key="2">
    <source>
        <dbReference type="ARBA" id="ARBA00022737"/>
    </source>
</evidence>
<keyword evidence="4 10" id="KW-0067">ATP-binding</keyword>
<evidence type="ECO:0000259" key="9">
    <source>
        <dbReference type="PROSITE" id="PS50893"/>
    </source>
</evidence>
<accession>A0A0C5JCX8</accession>
<dbReference type="Gene3D" id="3.40.50.300">
    <property type="entry name" value="P-loop containing nucleotide triphosphate hydrolases"/>
    <property type="match status" value="2"/>
</dbReference>
<dbReference type="Proteomes" id="UP000061603">
    <property type="component" value="Chromosome"/>
</dbReference>
<feature type="compositionally biased region" description="Basic and acidic residues" evidence="8">
    <location>
        <begin position="532"/>
        <end position="547"/>
    </location>
</feature>
<dbReference type="PANTHER" id="PTHR19211:SF14">
    <property type="entry name" value="ATP-BINDING CASSETTE SUB-FAMILY F MEMBER 1"/>
    <property type="match status" value="1"/>
</dbReference>
<dbReference type="PANTHER" id="PTHR19211">
    <property type="entry name" value="ATP-BINDING TRANSPORT PROTEIN-RELATED"/>
    <property type="match status" value="1"/>
</dbReference>
<evidence type="ECO:0000256" key="7">
    <source>
        <dbReference type="SAM" id="Coils"/>
    </source>
</evidence>
<feature type="coiled-coil region" evidence="7">
    <location>
        <begin position="585"/>
        <end position="640"/>
    </location>
</feature>
<dbReference type="Pfam" id="PF16326">
    <property type="entry name" value="ABC_tran_CTD"/>
    <property type="match status" value="1"/>
</dbReference>
<keyword evidence="7" id="KW-0175">Coiled coil</keyword>
<dbReference type="AlphaFoldDB" id="A0A0C5JCX8"/>
<feature type="coiled-coil region" evidence="7">
    <location>
        <begin position="243"/>
        <end position="273"/>
    </location>
</feature>
<dbReference type="Gene3D" id="1.10.287.380">
    <property type="entry name" value="Valyl-tRNA synthetase, C-terminal domain"/>
    <property type="match status" value="1"/>
</dbReference>
<evidence type="ECO:0000256" key="1">
    <source>
        <dbReference type="ARBA" id="ARBA00022475"/>
    </source>
</evidence>
<dbReference type="Pfam" id="PF00005">
    <property type="entry name" value="ABC_tran"/>
    <property type="match status" value="2"/>
</dbReference>
<dbReference type="FunFam" id="3.40.50.300:FF:002053">
    <property type="entry name" value="ABC transporter ATP-binding protein"/>
    <property type="match status" value="1"/>
</dbReference>
<evidence type="ECO:0000256" key="5">
    <source>
        <dbReference type="ARBA" id="ARBA00061571"/>
    </source>
</evidence>
<evidence type="ECO:0000256" key="8">
    <source>
        <dbReference type="SAM" id="MobiDB-lite"/>
    </source>
</evidence>
<keyword evidence="1" id="KW-0472">Membrane</keyword>
<dbReference type="InterPro" id="IPR027417">
    <property type="entry name" value="P-loop_NTPase"/>
</dbReference>
<dbReference type="GO" id="GO:0005524">
    <property type="term" value="F:ATP binding"/>
    <property type="evidence" value="ECO:0007669"/>
    <property type="project" value="UniProtKB-KW"/>
</dbReference>
<dbReference type="InterPro" id="IPR003439">
    <property type="entry name" value="ABC_transporter-like_ATP-bd"/>
</dbReference>
<keyword evidence="2" id="KW-0677">Repeat</keyword>
<protein>
    <recommendedName>
        <fullName evidence="6">Probable ATP-binding protein YheS</fullName>
    </recommendedName>
</protein>
<feature type="region of interest" description="Disordered" evidence="8">
    <location>
        <begin position="532"/>
        <end position="566"/>
    </location>
</feature>
<organism evidence="10 11">
    <name type="scientific">Rugosibacter aromaticivorans</name>
    <dbReference type="NCBI Taxonomy" id="1565605"/>
    <lineage>
        <taxon>Bacteria</taxon>
        <taxon>Pseudomonadati</taxon>
        <taxon>Pseudomonadota</taxon>
        <taxon>Betaproteobacteria</taxon>
        <taxon>Nitrosomonadales</taxon>
        <taxon>Sterolibacteriaceae</taxon>
        <taxon>Rugosibacter</taxon>
    </lineage>
</organism>
<dbReference type="InterPro" id="IPR050611">
    <property type="entry name" value="ABCF"/>
</dbReference>
<dbReference type="FunFam" id="3.40.50.300:FF:000011">
    <property type="entry name" value="Putative ABC transporter ATP-binding component"/>
    <property type="match status" value="1"/>
</dbReference>
<dbReference type="Pfam" id="PF12848">
    <property type="entry name" value="ABC_tran_Xtn"/>
    <property type="match status" value="1"/>
</dbReference>
<dbReference type="InterPro" id="IPR003593">
    <property type="entry name" value="AAA+_ATPase"/>
</dbReference>
<dbReference type="PATRIC" id="fig|1565605.3.peg.2409"/>
<keyword evidence="1" id="KW-1003">Cell membrane</keyword>
<evidence type="ECO:0000313" key="11">
    <source>
        <dbReference type="Proteomes" id="UP000061603"/>
    </source>
</evidence>
<dbReference type="EMBL" id="CP010554">
    <property type="protein sequence ID" value="AJP49624.1"/>
    <property type="molecule type" value="Genomic_DNA"/>
</dbReference>
<dbReference type="STRING" id="1565605.PG1C_11345"/>
<evidence type="ECO:0000256" key="4">
    <source>
        <dbReference type="ARBA" id="ARBA00022840"/>
    </source>
</evidence>
<dbReference type="SMART" id="SM00382">
    <property type="entry name" value="AAA"/>
    <property type="match status" value="2"/>
</dbReference>
<dbReference type="InterPro" id="IPR037118">
    <property type="entry name" value="Val-tRNA_synth_C_sf"/>
</dbReference>
<dbReference type="SUPFAM" id="SSF52540">
    <property type="entry name" value="P-loop containing nucleoside triphosphate hydrolases"/>
    <property type="match status" value="2"/>
</dbReference>
<evidence type="ECO:0000313" key="10">
    <source>
        <dbReference type="EMBL" id="AJP49624.1"/>
    </source>
</evidence>
<name>A0A0C5JCX8_9PROT</name>
<dbReference type="HOGENOM" id="CLU_000604_36_0_4"/>
<keyword evidence="3" id="KW-0547">Nucleotide-binding</keyword>
<dbReference type="InterPro" id="IPR032524">
    <property type="entry name" value="ABC_tran_C"/>
</dbReference>
<evidence type="ECO:0000256" key="6">
    <source>
        <dbReference type="ARBA" id="ARBA00069073"/>
    </source>
</evidence>
<dbReference type="PROSITE" id="PS00211">
    <property type="entry name" value="ABC_TRANSPORTER_1"/>
    <property type="match status" value="2"/>
</dbReference>
<evidence type="ECO:0000256" key="3">
    <source>
        <dbReference type="ARBA" id="ARBA00022741"/>
    </source>
</evidence>
<dbReference type="KEGG" id="rbu:PG1C_11345"/>
<proteinExistence type="inferred from homology"/>